<dbReference type="Gene3D" id="1.10.357.10">
    <property type="entry name" value="Tetracycline Repressor, domain 2"/>
    <property type="match status" value="1"/>
</dbReference>
<keyword evidence="2" id="KW-0805">Transcription regulation</keyword>
<keyword evidence="1" id="KW-0678">Repressor</keyword>
<feature type="region of interest" description="Disordered" evidence="6">
    <location>
        <begin position="1"/>
        <end position="36"/>
    </location>
</feature>
<reference evidence="8 9" key="1">
    <citation type="submission" date="2017-03" db="EMBL/GenBank/DDBJ databases">
        <title>Draft genome sequence of Streptomyces scabrisporus NF3, endophyte isolated from Amphipterygium adstringens.</title>
        <authorList>
            <person name="Vazquez M."/>
            <person name="Ceapa C.D."/>
            <person name="Rodriguez Luna D."/>
            <person name="Sanchez Esquivel S."/>
        </authorList>
    </citation>
    <scope>NUCLEOTIDE SEQUENCE [LARGE SCALE GENOMIC DNA]</scope>
    <source>
        <strain evidence="8 9">NF3</strain>
    </source>
</reference>
<proteinExistence type="predicted"/>
<evidence type="ECO:0000259" key="7">
    <source>
        <dbReference type="PROSITE" id="PS50977"/>
    </source>
</evidence>
<evidence type="ECO:0000256" key="2">
    <source>
        <dbReference type="ARBA" id="ARBA00023015"/>
    </source>
</evidence>
<dbReference type="AlphaFoldDB" id="A0A1T3NQK4"/>
<feature type="compositionally biased region" description="Basic and acidic residues" evidence="6">
    <location>
        <begin position="27"/>
        <end position="36"/>
    </location>
</feature>
<feature type="domain" description="HTH tetR-type" evidence="7">
    <location>
        <begin position="33"/>
        <end position="93"/>
    </location>
</feature>
<dbReference type="PANTHER" id="PTHR30055">
    <property type="entry name" value="HTH-TYPE TRANSCRIPTIONAL REGULATOR RUTR"/>
    <property type="match status" value="1"/>
</dbReference>
<sequence>MTPRTREDDDEPRRSPRPTRQPRRGPGRSERGARRREELVTIASELFARSGFRGTGLAEVAARAGITQPALLYYFGSKEGLLQAVIEHRGAQSIEFARESVAIGGLRAIREMPASAHRNAREPGLARLLAVLIMENLDPQDPAHDYFVQRYRRLRELIARIITDAQATGEIRAEVDPGLKAAELLATMDGLQMQWLLDPGEVDLVTAIESYALTLIRDLAADPAAYATTVTGETAGHE</sequence>
<dbReference type="STRING" id="159449.B4N89_34020"/>
<gene>
    <name evidence="8" type="ORF">B4N89_34020</name>
</gene>
<dbReference type="Proteomes" id="UP000190037">
    <property type="component" value="Unassembled WGS sequence"/>
</dbReference>
<organism evidence="8 9">
    <name type="scientific">Embleya scabrispora</name>
    <dbReference type="NCBI Taxonomy" id="159449"/>
    <lineage>
        <taxon>Bacteria</taxon>
        <taxon>Bacillati</taxon>
        <taxon>Actinomycetota</taxon>
        <taxon>Actinomycetes</taxon>
        <taxon>Kitasatosporales</taxon>
        <taxon>Streptomycetaceae</taxon>
        <taxon>Embleya</taxon>
    </lineage>
</organism>
<protein>
    <recommendedName>
        <fullName evidence="7">HTH tetR-type domain-containing protein</fullName>
    </recommendedName>
</protein>
<dbReference type="SUPFAM" id="SSF46689">
    <property type="entry name" value="Homeodomain-like"/>
    <property type="match status" value="1"/>
</dbReference>
<evidence type="ECO:0000313" key="9">
    <source>
        <dbReference type="Proteomes" id="UP000190037"/>
    </source>
</evidence>
<dbReference type="InterPro" id="IPR001647">
    <property type="entry name" value="HTH_TetR"/>
</dbReference>
<dbReference type="RefSeq" id="WP_078980323.1">
    <property type="nucleotide sequence ID" value="NZ_MWQN01000002.1"/>
</dbReference>
<keyword evidence="4" id="KW-0804">Transcription</keyword>
<feature type="compositionally biased region" description="Basic and acidic residues" evidence="6">
    <location>
        <begin position="1"/>
        <end position="14"/>
    </location>
</feature>
<keyword evidence="9" id="KW-1185">Reference proteome</keyword>
<evidence type="ECO:0000313" key="8">
    <source>
        <dbReference type="EMBL" id="OPC79109.1"/>
    </source>
</evidence>
<name>A0A1T3NQK4_9ACTN</name>
<feature type="DNA-binding region" description="H-T-H motif" evidence="5">
    <location>
        <begin position="56"/>
        <end position="75"/>
    </location>
</feature>
<dbReference type="Pfam" id="PF13977">
    <property type="entry name" value="TetR_C_6"/>
    <property type="match status" value="1"/>
</dbReference>
<dbReference type="SUPFAM" id="SSF48498">
    <property type="entry name" value="Tetracyclin repressor-like, C-terminal domain"/>
    <property type="match status" value="1"/>
</dbReference>
<dbReference type="Pfam" id="PF00440">
    <property type="entry name" value="TetR_N"/>
    <property type="match status" value="1"/>
</dbReference>
<dbReference type="PROSITE" id="PS50977">
    <property type="entry name" value="HTH_TETR_2"/>
    <property type="match status" value="1"/>
</dbReference>
<evidence type="ECO:0000256" key="4">
    <source>
        <dbReference type="ARBA" id="ARBA00023163"/>
    </source>
</evidence>
<dbReference type="InterPro" id="IPR050109">
    <property type="entry name" value="HTH-type_TetR-like_transc_reg"/>
</dbReference>
<accession>A0A1T3NQK4</accession>
<dbReference type="GO" id="GO:0000976">
    <property type="term" value="F:transcription cis-regulatory region binding"/>
    <property type="evidence" value="ECO:0007669"/>
    <property type="project" value="TreeGrafter"/>
</dbReference>
<comment type="caution">
    <text evidence="8">The sequence shown here is derived from an EMBL/GenBank/DDBJ whole genome shotgun (WGS) entry which is preliminary data.</text>
</comment>
<feature type="compositionally biased region" description="Basic residues" evidence="6">
    <location>
        <begin position="15"/>
        <end position="26"/>
    </location>
</feature>
<dbReference type="OrthoDB" id="7505659at2"/>
<dbReference type="InterPro" id="IPR009057">
    <property type="entry name" value="Homeodomain-like_sf"/>
</dbReference>
<evidence type="ECO:0000256" key="5">
    <source>
        <dbReference type="PROSITE-ProRule" id="PRU00335"/>
    </source>
</evidence>
<dbReference type="GO" id="GO:0003700">
    <property type="term" value="F:DNA-binding transcription factor activity"/>
    <property type="evidence" value="ECO:0007669"/>
    <property type="project" value="TreeGrafter"/>
</dbReference>
<evidence type="ECO:0000256" key="6">
    <source>
        <dbReference type="SAM" id="MobiDB-lite"/>
    </source>
</evidence>
<dbReference type="EMBL" id="MWQN01000002">
    <property type="protein sequence ID" value="OPC79109.1"/>
    <property type="molecule type" value="Genomic_DNA"/>
</dbReference>
<dbReference type="InterPro" id="IPR039538">
    <property type="entry name" value="BetI_C"/>
</dbReference>
<dbReference type="PANTHER" id="PTHR30055:SF226">
    <property type="entry name" value="HTH-TYPE TRANSCRIPTIONAL REGULATOR PKSA"/>
    <property type="match status" value="1"/>
</dbReference>
<dbReference type="PRINTS" id="PR00455">
    <property type="entry name" value="HTHTETR"/>
</dbReference>
<dbReference type="InterPro" id="IPR036271">
    <property type="entry name" value="Tet_transcr_reg_TetR-rel_C_sf"/>
</dbReference>
<evidence type="ECO:0000256" key="1">
    <source>
        <dbReference type="ARBA" id="ARBA00022491"/>
    </source>
</evidence>
<evidence type="ECO:0000256" key="3">
    <source>
        <dbReference type="ARBA" id="ARBA00023125"/>
    </source>
</evidence>
<keyword evidence="3 5" id="KW-0238">DNA-binding</keyword>